<dbReference type="Proteomes" id="UP000053236">
    <property type="component" value="Unassembled WGS sequence"/>
</dbReference>
<feature type="region of interest" description="Disordered" evidence="1">
    <location>
        <begin position="1"/>
        <end position="24"/>
    </location>
</feature>
<sequence length="253" mass="29054">MALPHLRKTARSGSRQGLHELGGPSSSCTLERDHQFCLPIHYSVWDCNPCCTHAKGTHDWIEWIVMENHPSSFFDVVRAELKDKVAEKRHGLIFDGWLENGYHFVGTFVVMQPDDPSDTTQREMYLLSFKPHKTRHFGADATIDLLDDLLDITFAMIKRFLELAPHLDDSDEYLAPLLLSAEDKNRLRTLLKDLKKFESVSKKLQQEQGLTLRHVRVLFDELLAEFPDSCVRHLASNARIVAFQALRTAPSRF</sequence>
<dbReference type="EMBL" id="KI690292">
    <property type="protein sequence ID" value="ETK70626.1"/>
    <property type="molecule type" value="Genomic_DNA"/>
</dbReference>
<dbReference type="PANTHER" id="PTHR40866:SF1">
    <property type="entry name" value="BED-TYPE DOMAIN-CONTAINING PROTEIN"/>
    <property type="match status" value="1"/>
</dbReference>
<protein>
    <submittedName>
        <fullName evidence="2">Uncharacterized protein</fullName>
    </submittedName>
</protein>
<reference evidence="2" key="1">
    <citation type="submission" date="2013-11" db="EMBL/GenBank/DDBJ databases">
        <title>The Genome Sequence of Phytophthora parasitica CJ02B3.</title>
        <authorList>
            <consortium name="The Broad Institute Genomics Platform"/>
            <person name="Russ C."/>
            <person name="Tyler B."/>
            <person name="Panabieres F."/>
            <person name="Shan W."/>
            <person name="Tripathy S."/>
            <person name="Grunwald N."/>
            <person name="Machado M."/>
            <person name="Johnson C.S."/>
            <person name="Arredondo F."/>
            <person name="Hong C."/>
            <person name="Coffey M."/>
            <person name="Young S.K."/>
            <person name="Zeng Q."/>
            <person name="Gargeya S."/>
            <person name="Fitzgerald M."/>
            <person name="Abouelleil A."/>
            <person name="Alvarado L."/>
            <person name="Chapman S.B."/>
            <person name="Gainer-Dewar J."/>
            <person name="Goldberg J."/>
            <person name="Griggs A."/>
            <person name="Gujja S."/>
            <person name="Hansen M."/>
            <person name="Howarth C."/>
            <person name="Imamovic A."/>
            <person name="Ireland A."/>
            <person name="Larimer J."/>
            <person name="McCowan C."/>
            <person name="Murphy C."/>
            <person name="Pearson M."/>
            <person name="Poon T.W."/>
            <person name="Priest M."/>
            <person name="Roberts A."/>
            <person name="Saif S."/>
            <person name="Shea T."/>
            <person name="Sykes S."/>
            <person name="Wortman J."/>
            <person name="Nusbaum C."/>
            <person name="Birren B."/>
        </authorList>
    </citation>
    <scope>NUCLEOTIDE SEQUENCE [LARGE SCALE GENOMIC DNA]</scope>
    <source>
        <strain evidence="2">CJ02B3</strain>
    </source>
</reference>
<gene>
    <name evidence="2" type="ORF">L915_22047</name>
</gene>
<dbReference type="PANTHER" id="PTHR40866">
    <property type="entry name" value="BED-TYPE DOMAIN-CONTAINING PROTEIN"/>
    <property type="match status" value="1"/>
</dbReference>
<organism evidence="2">
    <name type="scientific">Phytophthora nicotianae</name>
    <name type="common">Potato buckeye rot agent</name>
    <name type="synonym">Phytophthora parasitica</name>
    <dbReference type="NCBI Taxonomy" id="4792"/>
    <lineage>
        <taxon>Eukaryota</taxon>
        <taxon>Sar</taxon>
        <taxon>Stramenopiles</taxon>
        <taxon>Oomycota</taxon>
        <taxon>Peronosporomycetes</taxon>
        <taxon>Peronosporales</taxon>
        <taxon>Peronosporaceae</taxon>
        <taxon>Phytophthora</taxon>
    </lineage>
</organism>
<feature type="compositionally biased region" description="Basic residues" evidence="1">
    <location>
        <begin position="1"/>
        <end position="10"/>
    </location>
</feature>
<proteinExistence type="predicted"/>
<dbReference type="AlphaFoldDB" id="W2FL18"/>
<evidence type="ECO:0000256" key="1">
    <source>
        <dbReference type="SAM" id="MobiDB-lite"/>
    </source>
</evidence>
<name>W2FL18_PHYNI</name>
<evidence type="ECO:0000313" key="2">
    <source>
        <dbReference type="EMBL" id="ETK70626.1"/>
    </source>
</evidence>
<dbReference type="VEuPathDB" id="FungiDB:PPTG_17372"/>
<accession>W2FL18</accession>